<name>A0AAV7SB59_PLEWA</name>
<comment type="caution">
    <text evidence="2">The sequence shown here is derived from an EMBL/GenBank/DDBJ whole genome shotgun (WGS) entry which is preliminary data.</text>
</comment>
<proteinExistence type="predicted"/>
<feature type="compositionally biased region" description="Gly residues" evidence="1">
    <location>
        <begin position="1"/>
        <end position="10"/>
    </location>
</feature>
<feature type="region of interest" description="Disordered" evidence="1">
    <location>
        <begin position="1"/>
        <end position="55"/>
    </location>
</feature>
<accession>A0AAV7SB59</accession>
<protein>
    <submittedName>
        <fullName evidence="2">Uncharacterized protein</fullName>
    </submittedName>
</protein>
<evidence type="ECO:0000256" key="1">
    <source>
        <dbReference type="SAM" id="MobiDB-lite"/>
    </source>
</evidence>
<dbReference type="AlphaFoldDB" id="A0AAV7SB59"/>
<dbReference type="EMBL" id="JANPWB010000008">
    <property type="protein sequence ID" value="KAJ1162194.1"/>
    <property type="molecule type" value="Genomic_DNA"/>
</dbReference>
<evidence type="ECO:0000313" key="2">
    <source>
        <dbReference type="EMBL" id="KAJ1162194.1"/>
    </source>
</evidence>
<keyword evidence="3" id="KW-1185">Reference proteome</keyword>
<dbReference type="Proteomes" id="UP001066276">
    <property type="component" value="Chromosome 4_2"/>
</dbReference>
<sequence>MQHCGDGGACTPGRPRDRAPLQPLFAPVEAETPDGRGEKSGRTAGKGLPGASQGSRLACGASWGLTEAWSHLDTAGLKRSAGGGRSEKWVPRLGHGITVFGQALAGVMWGPAGAVE</sequence>
<gene>
    <name evidence="2" type="ORF">NDU88_002667</name>
</gene>
<reference evidence="2" key="1">
    <citation type="journal article" date="2022" name="bioRxiv">
        <title>Sequencing and chromosome-scale assembly of the giantPleurodeles waltlgenome.</title>
        <authorList>
            <person name="Brown T."/>
            <person name="Elewa A."/>
            <person name="Iarovenko S."/>
            <person name="Subramanian E."/>
            <person name="Araus A.J."/>
            <person name="Petzold A."/>
            <person name="Susuki M."/>
            <person name="Suzuki K.-i.T."/>
            <person name="Hayashi T."/>
            <person name="Toyoda A."/>
            <person name="Oliveira C."/>
            <person name="Osipova E."/>
            <person name="Leigh N.D."/>
            <person name="Simon A."/>
            <person name="Yun M.H."/>
        </authorList>
    </citation>
    <scope>NUCLEOTIDE SEQUENCE</scope>
    <source>
        <strain evidence="2">20211129_DDA</strain>
        <tissue evidence="2">Liver</tissue>
    </source>
</reference>
<organism evidence="2 3">
    <name type="scientific">Pleurodeles waltl</name>
    <name type="common">Iberian ribbed newt</name>
    <dbReference type="NCBI Taxonomy" id="8319"/>
    <lineage>
        <taxon>Eukaryota</taxon>
        <taxon>Metazoa</taxon>
        <taxon>Chordata</taxon>
        <taxon>Craniata</taxon>
        <taxon>Vertebrata</taxon>
        <taxon>Euteleostomi</taxon>
        <taxon>Amphibia</taxon>
        <taxon>Batrachia</taxon>
        <taxon>Caudata</taxon>
        <taxon>Salamandroidea</taxon>
        <taxon>Salamandridae</taxon>
        <taxon>Pleurodelinae</taxon>
        <taxon>Pleurodeles</taxon>
    </lineage>
</organism>
<evidence type="ECO:0000313" key="3">
    <source>
        <dbReference type="Proteomes" id="UP001066276"/>
    </source>
</evidence>